<evidence type="ECO:0000256" key="1">
    <source>
        <dbReference type="ARBA" id="ARBA00022448"/>
    </source>
</evidence>
<feature type="domain" description="Cytochrome c" evidence="8">
    <location>
        <begin position="65"/>
        <end position="149"/>
    </location>
</feature>
<dbReference type="Gene3D" id="1.10.760.10">
    <property type="entry name" value="Cytochrome c-like domain"/>
    <property type="match status" value="1"/>
</dbReference>
<comment type="caution">
    <text evidence="9">The sequence shown here is derived from an EMBL/GenBank/DDBJ whole genome shotgun (WGS) entry which is preliminary data.</text>
</comment>
<evidence type="ECO:0000256" key="7">
    <source>
        <dbReference type="SAM" id="SignalP"/>
    </source>
</evidence>
<keyword evidence="2 6" id="KW-0349">Heme</keyword>
<dbReference type="Proteomes" id="UP001621714">
    <property type="component" value="Unassembled WGS sequence"/>
</dbReference>
<keyword evidence="1" id="KW-0813">Transport</keyword>
<dbReference type="PANTHER" id="PTHR40942:SF4">
    <property type="entry name" value="CYTOCHROME C5"/>
    <property type="match status" value="1"/>
</dbReference>
<evidence type="ECO:0000256" key="4">
    <source>
        <dbReference type="ARBA" id="ARBA00022982"/>
    </source>
</evidence>
<name>A0ABW8PUZ9_9GAMM</name>
<feature type="chain" id="PRO_5046167090" evidence="7">
    <location>
        <begin position="29"/>
        <end position="150"/>
    </location>
</feature>
<gene>
    <name evidence="9" type="ORF">V6U78_03555</name>
</gene>
<keyword evidence="4" id="KW-0249">Electron transport</keyword>
<sequence>MEHKTTRRMLAMAAILGLGGLVALQAQARTGTAEEIAERLRPVGELCLQGMDCGGAPAPAPVASAGARSGSDVYNSICMACHTTGAAGAPMKGDVAAWADRLAQGMDTLYAHSIDGFIGNSGVMPARGGNPNLSDDEVKAAVDYLVDASR</sequence>
<dbReference type="PROSITE" id="PS51007">
    <property type="entry name" value="CYTC"/>
    <property type="match status" value="1"/>
</dbReference>
<dbReference type="InterPro" id="IPR036909">
    <property type="entry name" value="Cyt_c-like_dom_sf"/>
</dbReference>
<dbReference type="PANTHER" id="PTHR40942">
    <property type="match status" value="1"/>
</dbReference>
<evidence type="ECO:0000256" key="2">
    <source>
        <dbReference type="ARBA" id="ARBA00022617"/>
    </source>
</evidence>
<dbReference type="SUPFAM" id="SSF46626">
    <property type="entry name" value="Cytochrome c"/>
    <property type="match status" value="1"/>
</dbReference>
<dbReference type="InterPro" id="IPR002323">
    <property type="entry name" value="Cyt_CIE"/>
</dbReference>
<dbReference type="InterPro" id="IPR009056">
    <property type="entry name" value="Cyt_c-like_dom"/>
</dbReference>
<keyword evidence="7" id="KW-0732">Signal</keyword>
<keyword evidence="5 6" id="KW-0408">Iron</keyword>
<evidence type="ECO:0000256" key="6">
    <source>
        <dbReference type="PROSITE-ProRule" id="PRU00433"/>
    </source>
</evidence>
<dbReference type="RefSeq" id="WP_405337275.1">
    <property type="nucleotide sequence ID" value="NZ_JBANFI010000002.1"/>
</dbReference>
<reference evidence="9 10" key="1">
    <citation type="submission" date="2024-02" db="EMBL/GenBank/DDBJ databases">
        <title>Marinospirillum sp. MEB 164 isolated from Lonar lake sediment.</title>
        <authorList>
            <person name="Joshi A."/>
            <person name="Thite S."/>
        </authorList>
    </citation>
    <scope>NUCLEOTIDE SEQUENCE [LARGE SCALE GENOMIC DNA]</scope>
    <source>
        <strain evidence="9 10">MEB164</strain>
    </source>
</reference>
<evidence type="ECO:0000256" key="5">
    <source>
        <dbReference type="ARBA" id="ARBA00023004"/>
    </source>
</evidence>
<organism evidence="9 10">
    <name type="scientific">Marinospirillum alkalitolerans</name>
    <dbReference type="NCBI Taxonomy" id="3123374"/>
    <lineage>
        <taxon>Bacteria</taxon>
        <taxon>Pseudomonadati</taxon>
        <taxon>Pseudomonadota</taxon>
        <taxon>Gammaproteobacteria</taxon>
        <taxon>Oceanospirillales</taxon>
        <taxon>Oceanospirillaceae</taxon>
        <taxon>Marinospirillum</taxon>
    </lineage>
</organism>
<protein>
    <submittedName>
        <fullName evidence="9">C-type cytochrome</fullName>
    </submittedName>
</protein>
<evidence type="ECO:0000256" key="3">
    <source>
        <dbReference type="ARBA" id="ARBA00022723"/>
    </source>
</evidence>
<feature type="signal peptide" evidence="7">
    <location>
        <begin position="1"/>
        <end position="28"/>
    </location>
</feature>
<evidence type="ECO:0000313" key="9">
    <source>
        <dbReference type="EMBL" id="MFK7160110.1"/>
    </source>
</evidence>
<dbReference type="Pfam" id="PF13442">
    <property type="entry name" value="Cytochrome_CBB3"/>
    <property type="match status" value="1"/>
</dbReference>
<evidence type="ECO:0000313" key="10">
    <source>
        <dbReference type="Proteomes" id="UP001621714"/>
    </source>
</evidence>
<keyword evidence="10" id="KW-1185">Reference proteome</keyword>
<keyword evidence="3 6" id="KW-0479">Metal-binding</keyword>
<proteinExistence type="predicted"/>
<dbReference type="EMBL" id="JBANFI010000002">
    <property type="protein sequence ID" value="MFK7160110.1"/>
    <property type="molecule type" value="Genomic_DNA"/>
</dbReference>
<evidence type="ECO:0000259" key="8">
    <source>
        <dbReference type="PROSITE" id="PS51007"/>
    </source>
</evidence>
<accession>A0ABW8PUZ9</accession>
<dbReference type="PRINTS" id="PR00607">
    <property type="entry name" value="CYTCHROMECIE"/>
</dbReference>